<feature type="compositionally biased region" description="Basic residues" evidence="18">
    <location>
        <begin position="2254"/>
        <end position="2265"/>
    </location>
</feature>
<feature type="compositionally biased region" description="Basic and acidic residues" evidence="18">
    <location>
        <begin position="1610"/>
        <end position="1621"/>
    </location>
</feature>
<evidence type="ECO:0000256" key="8">
    <source>
        <dbReference type="ARBA" id="ARBA00022827"/>
    </source>
</evidence>
<keyword evidence="12" id="KW-0503">Monooxygenase</keyword>
<dbReference type="PANTHER" id="PTHR23167">
    <property type="entry name" value="CALPONIN HOMOLOGY DOMAIN-CONTAINING PROTEIN DDB_G0272472-RELATED"/>
    <property type="match status" value="1"/>
</dbReference>
<dbReference type="Proteomes" id="UP000695022">
    <property type="component" value="Unplaced"/>
</dbReference>
<feature type="compositionally biased region" description="Low complexity" evidence="18">
    <location>
        <begin position="1703"/>
        <end position="1720"/>
    </location>
</feature>
<feature type="compositionally biased region" description="Low complexity" evidence="18">
    <location>
        <begin position="2484"/>
        <end position="2496"/>
    </location>
</feature>
<dbReference type="Pfam" id="PF25413">
    <property type="entry name" value="Rossman_Mical"/>
    <property type="match status" value="1"/>
</dbReference>
<feature type="region of interest" description="Disordered" evidence="18">
    <location>
        <begin position="1842"/>
        <end position="2045"/>
    </location>
</feature>
<keyword evidence="8" id="KW-0274">FAD</keyword>
<evidence type="ECO:0000313" key="22">
    <source>
        <dbReference type="Proteomes" id="UP000695022"/>
    </source>
</evidence>
<feature type="compositionally biased region" description="Acidic residues" evidence="18">
    <location>
        <begin position="1036"/>
        <end position="1048"/>
    </location>
</feature>
<dbReference type="Gene3D" id="1.10.418.10">
    <property type="entry name" value="Calponin-like domain"/>
    <property type="match status" value="1"/>
</dbReference>
<dbReference type="SMART" id="SM00132">
    <property type="entry name" value="LIM"/>
    <property type="match status" value="1"/>
</dbReference>
<dbReference type="PRINTS" id="PR00420">
    <property type="entry name" value="RNGMNOXGNASE"/>
</dbReference>
<dbReference type="InterPro" id="IPR050540">
    <property type="entry name" value="F-actin_Monoox_Mical"/>
</dbReference>
<feature type="region of interest" description="Disordered" evidence="18">
    <location>
        <begin position="1224"/>
        <end position="1275"/>
    </location>
</feature>
<feature type="compositionally biased region" description="Basic and acidic residues" evidence="18">
    <location>
        <begin position="1405"/>
        <end position="1416"/>
    </location>
</feature>
<feature type="compositionally biased region" description="Basic and acidic residues" evidence="18">
    <location>
        <begin position="1468"/>
        <end position="1478"/>
    </location>
</feature>
<keyword evidence="7 16" id="KW-0479">Metal-binding</keyword>
<dbReference type="InterPro" id="IPR057494">
    <property type="entry name" value="Rossman_Mical"/>
</dbReference>
<comment type="catalytic activity">
    <reaction evidence="15">
        <text>L-methionyl-[F-actin] + NADPH + O2 + H(+) = L-methionyl-(R)-S-oxide-[F-actin] + NADP(+) + H2O</text>
        <dbReference type="Rhea" id="RHEA:51308"/>
        <dbReference type="Rhea" id="RHEA-COMP:12953"/>
        <dbReference type="Rhea" id="RHEA-COMP:12956"/>
        <dbReference type="ChEBI" id="CHEBI:15377"/>
        <dbReference type="ChEBI" id="CHEBI:15378"/>
        <dbReference type="ChEBI" id="CHEBI:15379"/>
        <dbReference type="ChEBI" id="CHEBI:16044"/>
        <dbReference type="ChEBI" id="CHEBI:45764"/>
        <dbReference type="ChEBI" id="CHEBI:57783"/>
        <dbReference type="ChEBI" id="CHEBI:58349"/>
        <dbReference type="EC" id="1.14.13.225"/>
    </reaction>
</comment>
<gene>
    <name evidence="23" type="primary">LOC106807799</name>
</gene>
<feature type="region of interest" description="Disordered" evidence="18">
    <location>
        <begin position="2101"/>
        <end position="2126"/>
    </location>
</feature>
<evidence type="ECO:0000256" key="7">
    <source>
        <dbReference type="ARBA" id="ARBA00022723"/>
    </source>
</evidence>
<evidence type="ECO:0000256" key="3">
    <source>
        <dbReference type="ARBA" id="ARBA00008223"/>
    </source>
</evidence>
<feature type="coiled-coil region" evidence="17">
    <location>
        <begin position="2407"/>
        <end position="2434"/>
    </location>
</feature>
<feature type="region of interest" description="Disordered" evidence="18">
    <location>
        <begin position="2479"/>
        <end position="2509"/>
    </location>
</feature>
<dbReference type="InterPro" id="IPR036872">
    <property type="entry name" value="CH_dom_sf"/>
</dbReference>
<evidence type="ECO:0000256" key="10">
    <source>
        <dbReference type="ARBA" id="ARBA00022857"/>
    </source>
</evidence>
<evidence type="ECO:0000256" key="4">
    <source>
        <dbReference type="ARBA" id="ARBA00012709"/>
    </source>
</evidence>
<feature type="compositionally biased region" description="Basic and acidic residues" evidence="18">
    <location>
        <begin position="2173"/>
        <end position="2189"/>
    </location>
</feature>
<dbReference type="SMART" id="SM00033">
    <property type="entry name" value="CH"/>
    <property type="match status" value="1"/>
</dbReference>
<dbReference type="InterPro" id="IPR002938">
    <property type="entry name" value="FAD-bd"/>
</dbReference>
<feature type="compositionally biased region" description="Basic and acidic residues" evidence="18">
    <location>
        <begin position="2238"/>
        <end position="2249"/>
    </location>
</feature>
<keyword evidence="9 16" id="KW-0862">Zinc</keyword>
<evidence type="ECO:0000256" key="16">
    <source>
        <dbReference type="PROSITE-ProRule" id="PRU00125"/>
    </source>
</evidence>
<feature type="region of interest" description="Disordered" evidence="18">
    <location>
        <begin position="673"/>
        <end position="695"/>
    </location>
</feature>
<keyword evidence="17" id="KW-0175">Coiled coil</keyword>
<feature type="region of interest" description="Disordered" evidence="18">
    <location>
        <begin position="1017"/>
        <end position="1049"/>
    </location>
</feature>
<feature type="compositionally biased region" description="Polar residues" evidence="18">
    <location>
        <begin position="2107"/>
        <end position="2117"/>
    </location>
</feature>
<dbReference type="PROSITE" id="PS00478">
    <property type="entry name" value="LIM_DOMAIN_1"/>
    <property type="match status" value="1"/>
</dbReference>
<evidence type="ECO:0000256" key="9">
    <source>
        <dbReference type="ARBA" id="ARBA00022833"/>
    </source>
</evidence>
<dbReference type="Gene3D" id="3.50.50.60">
    <property type="entry name" value="FAD/NAD(P)-binding domain"/>
    <property type="match status" value="1"/>
</dbReference>
<evidence type="ECO:0000259" key="20">
    <source>
        <dbReference type="PROSITE" id="PS50023"/>
    </source>
</evidence>
<feature type="domain" description="LIM zinc-binding" evidence="20">
    <location>
        <begin position="888"/>
        <end position="953"/>
    </location>
</feature>
<evidence type="ECO:0000256" key="1">
    <source>
        <dbReference type="ARBA" id="ARBA00001974"/>
    </source>
</evidence>
<dbReference type="SUPFAM" id="SSF51905">
    <property type="entry name" value="FAD/NAD(P)-binding domain"/>
    <property type="match status" value="1"/>
</dbReference>
<dbReference type="PANTHER" id="PTHR23167:SF54">
    <property type="entry name" value="[F-ACTIN]-MONOOXYGENASE MICAL"/>
    <property type="match status" value="1"/>
</dbReference>
<evidence type="ECO:0000256" key="6">
    <source>
        <dbReference type="ARBA" id="ARBA00022630"/>
    </source>
</evidence>
<feature type="region of interest" description="Disordered" evidence="18">
    <location>
        <begin position="1585"/>
        <end position="1822"/>
    </location>
</feature>
<dbReference type="Pfam" id="PF12130">
    <property type="entry name" value="bMERB_dom"/>
    <property type="match status" value="1"/>
</dbReference>
<feature type="compositionally biased region" description="Basic and acidic residues" evidence="18">
    <location>
        <begin position="2274"/>
        <end position="2284"/>
    </location>
</feature>
<dbReference type="SUPFAM" id="SSF47576">
    <property type="entry name" value="Calponin-homology domain, CH-domain"/>
    <property type="match status" value="1"/>
</dbReference>
<feature type="compositionally biased region" description="Low complexity" evidence="18">
    <location>
        <begin position="1912"/>
        <end position="1928"/>
    </location>
</feature>
<dbReference type="InterPro" id="IPR001781">
    <property type="entry name" value="Znf_LIM"/>
</dbReference>
<evidence type="ECO:0000256" key="12">
    <source>
        <dbReference type="ARBA" id="ARBA00023033"/>
    </source>
</evidence>
<evidence type="ECO:0000256" key="5">
    <source>
        <dbReference type="ARBA" id="ARBA00022490"/>
    </source>
</evidence>
<keyword evidence="13 16" id="KW-0440">LIM domain</keyword>
<protein>
    <recommendedName>
        <fullName evidence="4">F-actin monooxygenase</fullName>
        <ecNumber evidence="4">1.14.13.225</ecNumber>
    </recommendedName>
</protein>
<dbReference type="EC" id="1.14.13.225" evidence="4"/>
<sequence length="2509" mass="278124">MSLRVPRRSGSGQYAVDVRMQGLGADLFDKFVQAPTFKTILSTFKQMCNVLHLDPKDDPSFYLHLRMRVRSWKAESIWSKLDKRAAHKDYKKGKACNNTRALIIGGGPCGLRAAIELALLGAKVVVVEKRDRFSRNNVLHLWPMVIHDLKMLAAKKFFGKFCAGSIDHISIRQTQVILLKVALLLGIEFHANTAFEQVIEPPEDQSKKVGWRAQLSPKDHPINDYQFDVIIGADGKRNTLRGFKRKEFRGKLAIAVTANFINRHSYDENIVEEISGVAFIFNQKFFIDMRLATDIDLENIVYYKDDTHYFVMTAKKQSLLRRGVIRKDYSDTEMLLSRDNVDQAALMDYARDASSFAVNYALPRLDFALNQYGEPDVAMFDFTSMYQAEHAARVVERHGHKLLMALVGDSLLEPFWPTGSGCARGFLGVFDACWMVQRWCSGKLTPLQVLAEREASYRLLAQTKPANLHKNFDRYALDPASRYPNFNVNAVVARQVRSLYDAGETGYTDQIVELTESAPKRLKTETTTTMQIDRLLGWCQEQVEGYDGVTVENMSSSWRSGIALSAIIHRYRPNIIDLASLSENEVEKNNQAAFDIAEREFGIRPIMTGSEMADGDAPDPLKVTAYLWQLYEFFCNELPWSEGQVDERPAGRRHSSRGSISSRLNVLSKLNARRQHAREKTQDTLKTPLQGMDDSKRQRSLEVALQRFQAHQELEAARQEKQGRIRRELKELANNSKVPVRERRIPGLTEPLPCIMKEPAKPKPDEDLAARREQLRRRLESDKEDRLTQSQREFVLAQKGQAFTNAQLSSTIEIRDGDIQFRRDETVERADQTMREIDRRLNDPGSCDTGQRGSGLVGAMAQSLMQNLRSTHNIPRAQKHVPTVSHKRDCYFCEQRLYVMEQCGAQGLFFHRECLTCYSCGRRLHLGNYAYDGTPNEPGRFYCKSHYGLPPDPQLSIDILDSSREVDFRTSTPTSLAVPTGTVLGRGLTPERVEFESMREQLLKGTEEDLEASFLQYNTGSTNPTSLCSGTSGDDLSSEDSDDTEGEYYSDSVLSNRKITENQVKKVVKTFTKQLYQQDEDSTEDSDDTSSCEDEVFRSELECLAPLDLAPRPARLRKTIDRSWLVQSRIATARRRQEQQRAEREAIIIGEAPEPRGEDDVAAATIIIEEPEVARVMRRQKDQRLLLEQHKRLSLGVDESESRRELSRELSEMNQRIMASRSSWLLQPDVAPPAATAEESRRDDRPSDRKSRDSFDRGVKGIPLGNAPPAVEENHLNRMYVDTLARRTVSLPQEEGSDSHLEEESEEEEAEEREIIIIEDGNKVVGLDDHSTGVILLASPKENETDDMEEPSKEKEEEEETMEPTPKVLVRSPRSHDSEDSFTISIASSVESLTLEKPVTSMVSHDADDTVGEVDKGQIASLETEPGESPKKSGSNLEEEADSSGDLFARESDTSFDLGVKGRPLKVSSDKSRCHDSGNDDGVTAGMQEMVDAPRVPQVSLDTEETMFETPSAKLREVCSSLSTDDSMYATPAGGLVSASRVTNQPEQSPDAVVAEQEIRKQINLTDGIVGTAVGDVAVPVTNIDFTPSTSAKNSEPPTSIDAEISTASKDAKLTTSDDSKLTALTGRDTETRTTLGPLELDERMPSEELVESTSSALPLVGRDNDPKAGVNEAGKEAAVTDGDGSSDSKRRKVKFPAEVSLRDSLSGSDSSLASSSRSLTRPPVEGATAHRRVDVGASSDGTSSEGDLSRDGAAGHQVGIARMESSPMEIARKKVSIHRMLRSRRSCEELDPYPELTGSPLQRPRPTPAPSAEAAPKKQSVTEAIGLIPFVDEGNEDSFVRRAEAPARKKKLGVPTIRVLRRDGDNKSVQSGKPGTVQGDEVTQDEKEGAASGRKAETSQGSGDGVLENIAATNAVTDTSSVSTASTGEQAEEDYKLLLSTQKEEMRQQARNRARLKSDDELGLGSYTPRLRYARTGRNASTEDADSTEPNNNSSKCDVKPGILIFGDTDKGVASEQVEGGDQPKGEVSVCDGDSRVGGTSSQAPVIASFSKESVALQSYDGEEQKEPVAAEAMSAAKDSSCAKVTFATTEAVRCPDGFHDEQLRSGKSSLTSSLHVRTRSAADDGKLLTARGEVMDSVAVTDILVEFAEEKGQSETQAATSSTGSVSEAGSHGDVHPGLRSEGRASDRSMGSTGSSTDSTTTKERKSLLAKIKMATKSPKLPTGKTPPKENPVNKNDTEKSDSDQKQGWKIKLNRKKKKKTRKSVSPEDDTTDVKPKTDGWGRKAPTAESEDYSDPDPLTGHSKTASPFHDNTLQRAKKAAAMQAKQEALDRLHLAQEVQRELEELEVRQKELEARGVVVEQAMNGEGPDADRDETEVMQEWFQLVHDKNVVVRRESELMIRAKELELEERHERLQNELHTLAGKKEKKKSKKEKQAEGKMLAEMMEVVDQRDALVTLLEEERLREKEEDKQLIATMEKKGIPISSPPLCLSPPNETSTECDVTTAL</sequence>
<organism evidence="22 23">
    <name type="scientific">Priapulus caudatus</name>
    <name type="common">Priapulid worm</name>
    <dbReference type="NCBI Taxonomy" id="37621"/>
    <lineage>
        <taxon>Eukaryota</taxon>
        <taxon>Metazoa</taxon>
        <taxon>Ecdysozoa</taxon>
        <taxon>Scalidophora</taxon>
        <taxon>Priapulida</taxon>
        <taxon>Priapulimorpha</taxon>
        <taxon>Priapulimorphida</taxon>
        <taxon>Priapulidae</taxon>
        <taxon>Priapulus</taxon>
    </lineage>
</organism>
<name>A0ABM1E0L8_PRICU</name>
<feature type="compositionally biased region" description="Basic and acidic residues" evidence="18">
    <location>
        <begin position="1885"/>
        <end position="1898"/>
    </location>
</feature>
<evidence type="ECO:0000256" key="15">
    <source>
        <dbReference type="ARBA" id="ARBA00049522"/>
    </source>
</evidence>
<dbReference type="PROSITE" id="PS51848">
    <property type="entry name" value="BMERB"/>
    <property type="match status" value="1"/>
</dbReference>
<evidence type="ECO:0000256" key="2">
    <source>
        <dbReference type="ARBA" id="ARBA00004496"/>
    </source>
</evidence>
<feature type="compositionally biased region" description="Acidic residues" evidence="18">
    <location>
        <begin position="1303"/>
        <end position="1312"/>
    </location>
</feature>
<comment type="similarity">
    <text evidence="3">Belongs to the Mical family.</text>
</comment>
<dbReference type="InterPro" id="IPR022735">
    <property type="entry name" value="bMERB_dom"/>
</dbReference>
<feature type="domain" description="BMERB" evidence="21">
    <location>
        <begin position="2328"/>
        <end position="2477"/>
    </location>
</feature>
<feature type="compositionally biased region" description="Low complexity" evidence="18">
    <location>
        <begin position="2190"/>
        <end position="2202"/>
    </location>
</feature>
<dbReference type="SMART" id="SM01203">
    <property type="entry name" value="DUF3585"/>
    <property type="match status" value="1"/>
</dbReference>
<dbReference type="Gene3D" id="2.10.110.10">
    <property type="entry name" value="Cysteine Rich Protein"/>
    <property type="match status" value="1"/>
</dbReference>
<dbReference type="Pfam" id="PF01494">
    <property type="entry name" value="FAD_binding_3"/>
    <property type="match status" value="1"/>
</dbReference>
<feature type="compositionally biased region" description="Basic and acidic residues" evidence="18">
    <location>
        <begin position="1238"/>
        <end position="1259"/>
    </location>
</feature>
<evidence type="ECO:0000256" key="18">
    <source>
        <dbReference type="SAM" id="MobiDB-lite"/>
    </source>
</evidence>
<evidence type="ECO:0000256" key="17">
    <source>
        <dbReference type="SAM" id="Coils"/>
    </source>
</evidence>
<keyword evidence="10" id="KW-0521">NADP</keyword>
<accession>A0ABM1E0L8</accession>
<feature type="compositionally biased region" description="Polar residues" evidence="18">
    <location>
        <begin position="1979"/>
        <end position="1997"/>
    </location>
</feature>
<feature type="compositionally biased region" description="Polar residues" evidence="18">
    <location>
        <begin position="1585"/>
        <end position="1598"/>
    </location>
</feature>
<keyword evidence="5" id="KW-0963">Cytoplasm</keyword>
<dbReference type="InterPro" id="IPR001715">
    <property type="entry name" value="CH_dom"/>
</dbReference>
<feature type="compositionally biased region" description="Basic residues" evidence="18">
    <location>
        <begin position="1774"/>
        <end position="1785"/>
    </location>
</feature>
<feature type="region of interest" description="Disordered" evidence="18">
    <location>
        <begin position="1291"/>
        <end position="1312"/>
    </location>
</feature>
<feature type="coiled-coil region" evidence="17">
    <location>
        <begin position="2328"/>
        <end position="2365"/>
    </location>
</feature>
<comment type="subcellular location">
    <subcellularLocation>
        <location evidence="2">Cytoplasm</location>
    </subcellularLocation>
</comment>
<feature type="region of interest" description="Disordered" evidence="18">
    <location>
        <begin position="1335"/>
        <end position="1485"/>
    </location>
</feature>
<reference evidence="23" key="1">
    <citation type="submission" date="2025-08" db="UniProtKB">
        <authorList>
            <consortium name="RefSeq"/>
        </authorList>
    </citation>
    <scope>IDENTIFICATION</scope>
</reference>
<feature type="compositionally biased region" description="Polar residues" evidence="18">
    <location>
        <begin position="1017"/>
        <end position="1028"/>
    </location>
</feature>
<evidence type="ECO:0000256" key="11">
    <source>
        <dbReference type="ARBA" id="ARBA00023002"/>
    </source>
</evidence>
<feature type="compositionally biased region" description="Polar residues" evidence="18">
    <location>
        <begin position="2156"/>
        <end position="2170"/>
    </location>
</feature>
<dbReference type="PROSITE" id="PS50021">
    <property type="entry name" value="CH"/>
    <property type="match status" value="1"/>
</dbReference>
<feature type="compositionally biased region" description="Polar residues" evidence="18">
    <location>
        <begin position="2304"/>
        <end position="2316"/>
    </location>
</feature>
<evidence type="ECO:0000259" key="21">
    <source>
        <dbReference type="PROSITE" id="PS51848"/>
    </source>
</evidence>
<dbReference type="CDD" id="cd22198">
    <property type="entry name" value="CH_MICAL_EHBP-like"/>
    <property type="match status" value="1"/>
</dbReference>
<feature type="domain" description="Calponin-homology (CH)" evidence="19">
    <location>
        <begin position="529"/>
        <end position="635"/>
    </location>
</feature>
<evidence type="ECO:0000259" key="19">
    <source>
        <dbReference type="PROSITE" id="PS50021"/>
    </source>
</evidence>
<evidence type="ECO:0000256" key="14">
    <source>
        <dbReference type="ARBA" id="ARBA00023203"/>
    </source>
</evidence>
<feature type="compositionally biased region" description="Polar residues" evidence="18">
    <location>
        <begin position="2497"/>
        <end position="2509"/>
    </location>
</feature>
<feature type="region of interest" description="Disordered" evidence="18">
    <location>
        <begin position="2151"/>
        <end position="2327"/>
    </location>
</feature>
<feature type="compositionally biased region" description="Polar residues" evidence="18">
    <location>
        <begin position="1381"/>
        <end position="1392"/>
    </location>
</feature>
<dbReference type="GeneID" id="106807799"/>
<dbReference type="RefSeq" id="XP_014665739.1">
    <property type="nucleotide sequence ID" value="XM_014810253.1"/>
</dbReference>
<evidence type="ECO:0000313" key="23">
    <source>
        <dbReference type="RefSeq" id="XP_014665739.1"/>
    </source>
</evidence>
<keyword evidence="14" id="KW-0009">Actin-binding</keyword>
<dbReference type="PROSITE" id="PS50023">
    <property type="entry name" value="LIM_DOMAIN_2"/>
    <property type="match status" value="1"/>
</dbReference>
<comment type="cofactor">
    <cofactor evidence="1">
        <name>FAD</name>
        <dbReference type="ChEBI" id="CHEBI:57692"/>
    </cofactor>
</comment>
<dbReference type="Pfam" id="PF00307">
    <property type="entry name" value="CH"/>
    <property type="match status" value="1"/>
</dbReference>
<keyword evidence="11" id="KW-0560">Oxidoreductase</keyword>
<keyword evidence="22" id="KW-1185">Reference proteome</keyword>
<keyword evidence="6" id="KW-0285">Flavoprotein</keyword>
<evidence type="ECO:0000256" key="13">
    <source>
        <dbReference type="ARBA" id="ARBA00023038"/>
    </source>
</evidence>
<dbReference type="InterPro" id="IPR036188">
    <property type="entry name" value="FAD/NAD-bd_sf"/>
</dbReference>
<proteinExistence type="inferred from homology"/>